<evidence type="ECO:0000256" key="3">
    <source>
        <dbReference type="ARBA" id="ARBA00022692"/>
    </source>
</evidence>
<evidence type="ECO:0000313" key="8">
    <source>
        <dbReference type="EMBL" id="KAF5753548.1"/>
    </source>
</evidence>
<reference evidence="8" key="1">
    <citation type="journal article" date="2017" name="Nature">
        <title>The sunflower genome provides insights into oil metabolism, flowering and Asterid evolution.</title>
        <authorList>
            <person name="Badouin H."/>
            <person name="Gouzy J."/>
            <person name="Grassa C.J."/>
            <person name="Murat F."/>
            <person name="Staton S.E."/>
            <person name="Cottret L."/>
            <person name="Lelandais-Briere C."/>
            <person name="Owens G.L."/>
            <person name="Carrere S."/>
            <person name="Mayjonade B."/>
            <person name="Legrand L."/>
            <person name="Gill N."/>
            <person name="Kane N.C."/>
            <person name="Bowers J.E."/>
            <person name="Hubner S."/>
            <person name="Bellec A."/>
            <person name="Berard A."/>
            <person name="Berges H."/>
            <person name="Blanchet N."/>
            <person name="Boniface M.C."/>
            <person name="Brunel D."/>
            <person name="Catrice O."/>
            <person name="Chaidir N."/>
            <person name="Claudel C."/>
            <person name="Donnadieu C."/>
            <person name="Faraut T."/>
            <person name="Fievet G."/>
            <person name="Helmstetter N."/>
            <person name="King M."/>
            <person name="Knapp S.J."/>
            <person name="Lai Z."/>
            <person name="Le Paslier M.C."/>
            <person name="Lippi Y."/>
            <person name="Lorenzon L."/>
            <person name="Mandel J.R."/>
            <person name="Marage G."/>
            <person name="Marchand G."/>
            <person name="Marquand E."/>
            <person name="Bret-Mestries E."/>
            <person name="Morien E."/>
            <person name="Nambeesan S."/>
            <person name="Nguyen T."/>
            <person name="Pegot-Espagnet P."/>
            <person name="Pouilly N."/>
            <person name="Raftis F."/>
            <person name="Sallet E."/>
            <person name="Schiex T."/>
            <person name="Thomas J."/>
            <person name="Vandecasteele C."/>
            <person name="Vares D."/>
            <person name="Vear F."/>
            <person name="Vautrin S."/>
            <person name="Crespi M."/>
            <person name="Mangin B."/>
            <person name="Burke J.M."/>
            <person name="Salse J."/>
            <person name="Munos S."/>
            <person name="Vincourt P."/>
            <person name="Rieseberg L.H."/>
            <person name="Langlade N.B."/>
        </authorList>
    </citation>
    <scope>NUCLEOTIDE SEQUENCE</scope>
    <source>
        <tissue evidence="8">Leaves</tissue>
    </source>
</reference>
<organism evidence="8 9">
    <name type="scientific">Helianthus annuus</name>
    <name type="common">Common sunflower</name>
    <dbReference type="NCBI Taxonomy" id="4232"/>
    <lineage>
        <taxon>Eukaryota</taxon>
        <taxon>Viridiplantae</taxon>
        <taxon>Streptophyta</taxon>
        <taxon>Embryophyta</taxon>
        <taxon>Tracheophyta</taxon>
        <taxon>Spermatophyta</taxon>
        <taxon>Magnoliopsida</taxon>
        <taxon>eudicotyledons</taxon>
        <taxon>Gunneridae</taxon>
        <taxon>Pentapetalae</taxon>
        <taxon>asterids</taxon>
        <taxon>campanulids</taxon>
        <taxon>Asterales</taxon>
        <taxon>Asteraceae</taxon>
        <taxon>Asteroideae</taxon>
        <taxon>Heliantheae alliance</taxon>
        <taxon>Heliantheae</taxon>
        <taxon>Helianthus</taxon>
    </lineage>
</organism>
<dbReference type="Gene3D" id="1.10.287.980">
    <property type="entry name" value="plastocyanin oxidoreductase"/>
    <property type="match status" value="1"/>
</dbReference>
<reference evidence="8" key="2">
    <citation type="submission" date="2020-06" db="EMBL/GenBank/DDBJ databases">
        <title>Helianthus annuus Genome sequencing and assembly Release 2.</title>
        <authorList>
            <person name="Gouzy J."/>
            <person name="Langlade N."/>
            <person name="Munos S."/>
        </authorList>
    </citation>
    <scope>NUCLEOTIDE SEQUENCE</scope>
    <source>
        <tissue evidence="8">Leaves</tissue>
    </source>
</reference>
<comment type="caution">
    <text evidence="8">The sequence shown here is derived from an EMBL/GenBank/DDBJ whole genome shotgun (WGS) entry which is preliminary data.</text>
</comment>
<dbReference type="InterPro" id="IPR036150">
    <property type="entry name" value="Cyt_b/b6_C_sf"/>
</dbReference>
<evidence type="ECO:0000256" key="4">
    <source>
        <dbReference type="ARBA" id="ARBA00022982"/>
    </source>
</evidence>
<dbReference type="EMBL" id="MNCJ02000332">
    <property type="protein sequence ID" value="KAF5753548.1"/>
    <property type="molecule type" value="Genomic_DNA"/>
</dbReference>
<dbReference type="GO" id="GO:0016491">
    <property type="term" value="F:oxidoreductase activity"/>
    <property type="evidence" value="ECO:0007669"/>
    <property type="project" value="UniProtKB-UniRule"/>
</dbReference>
<keyword evidence="2" id="KW-0813">Transport</keyword>
<dbReference type="Pfam" id="PF00032">
    <property type="entry name" value="Cytochrom_B_C"/>
    <property type="match status" value="1"/>
</dbReference>
<dbReference type="SUPFAM" id="SSF81648">
    <property type="entry name" value="a domain/subunit of cytochrome bc1 complex (Ubiquinol-cytochrome c reductase)"/>
    <property type="match status" value="1"/>
</dbReference>
<dbReference type="GO" id="GO:0022900">
    <property type="term" value="P:electron transport chain"/>
    <property type="evidence" value="ECO:0007669"/>
    <property type="project" value="UniProtKB-UniRule"/>
</dbReference>
<accession>A0A9K3DFW4</accession>
<protein>
    <submittedName>
        <fullName evidence="8">Cytochrome b/b6</fullName>
    </submittedName>
</protein>
<dbReference type="GO" id="GO:0016020">
    <property type="term" value="C:membrane"/>
    <property type="evidence" value="ECO:0007669"/>
    <property type="project" value="UniProtKB-SubCell"/>
</dbReference>
<dbReference type="Gene3D" id="1.20.5.510">
    <property type="entry name" value="Single helix bin"/>
    <property type="match status" value="1"/>
</dbReference>
<evidence type="ECO:0000256" key="6">
    <source>
        <dbReference type="ARBA" id="ARBA00023136"/>
    </source>
</evidence>
<dbReference type="InterPro" id="IPR005798">
    <property type="entry name" value="Cyt_b/b6_C"/>
</dbReference>
<evidence type="ECO:0000259" key="7">
    <source>
        <dbReference type="PROSITE" id="PS51003"/>
    </source>
</evidence>
<dbReference type="PROSITE" id="PS51003">
    <property type="entry name" value="CYTB_CTER"/>
    <property type="match status" value="1"/>
</dbReference>
<evidence type="ECO:0000256" key="2">
    <source>
        <dbReference type="ARBA" id="ARBA00022448"/>
    </source>
</evidence>
<evidence type="ECO:0000256" key="1">
    <source>
        <dbReference type="ARBA" id="ARBA00004141"/>
    </source>
</evidence>
<feature type="domain" description="Cytochrome b/b6 C-terminal region profile" evidence="7">
    <location>
        <begin position="1"/>
        <end position="94"/>
    </location>
</feature>
<dbReference type="AlphaFoldDB" id="A0A9K3DFW4"/>
<keyword evidence="4" id="KW-0249">Electron transport</keyword>
<name>A0A9K3DFW4_HELAN</name>
<keyword evidence="6" id="KW-0472">Membrane</keyword>
<evidence type="ECO:0000313" key="9">
    <source>
        <dbReference type="Proteomes" id="UP000215914"/>
    </source>
</evidence>
<dbReference type="Gramene" id="mRNA:HanXRQr2_Chr17g0781341">
    <property type="protein sequence ID" value="CDS:HanXRQr2_Chr17g0781341.1"/>
    <property type="gene ID" value="HanXRQr2_Chr17g0781341"/>
</dbReference>
<keyword evidence="3" id="KW-0812">Transmembrane</keyword>
<comment type="subcellular location">
    <subcellularLocation>
        <location evidence="1">Membrane</location>
        <topology evidence="1">Multi-pass membrane protein</topology>
    </subcellularLocation>
</comment>
<gene>
    <name evidence="8" type="ORF">HanXRQr2_Chr17g0781341</name>
</gene>
<dbReference type="Proteomes" id="UP000215914">
    <property type="component" value="Unassembled WGS sequence"/>
</dbReference>
<keyword evidence="9" id="KW-1185">Reference proteome</keyword>
<dbReference type="GO" id="GO:0009055">
    <property type="term" value="F:electron transfer activity"/>
    <property type="evidence" value="ECO:0007669"/>
    <property type="project" value="InterPro"/>
</dbReference>
<proteinExistence type="predicted"/>
<evidence type="ECO:0000256" key="5">
    <source>
        <dbReference type="ARBA" id="ARBA00022989"/>
    </source>
</evidence>
<sequence>MIACNVGLAVLEPPMIGESADPFATPLEILPEWYFFPVFQIHRTVPNKSLGVLLMVSVPASARIGQNSRASTSTSSQGRLRWRVWAPGETKKLV</sequence>
<keyword evidence="5" id="KW-1133">Transmembrane helix</keyword>